<feature type="compositionally biased region" description="Basic residues" evidence="8">
    <location>
        <begin position="52"/>
        <end position="63"/>
    </location>
</feature>
<keyword evidence="4 9" id="KW-0812">Transmembrane</keyword>
<feature type="compositionally biased region" description="Polar residues" evidence="8">
    <location>
        <begin position="72"/>
        <end position="91"/>
    </location>
</feature>
<feature type="region of interest" description="Disordered" evidence="8">
    <location>
        <begin position="1"/>
        <end position="106"/>
    </location>
</feature>
<dbReference type="PANTHER" id="PTHR43829:SF24">
    <property type="entry name" value="MIP AQUAPORIN (EUROFUNG)"/>
    <property type="match status" value="1"/>
</dbReference>
<keyword evidence="7 9" id="KW-0472">Membrane</keyword>
<evidence type="ECO:0000313" key="11">
    <source>
        <dbReference type="Proteomes" id="UP000236546"/>
    </source>
</evidence>
<dbReference type="PRINTS" id="PR00783">
    <property type="entry name" value="MINTRINSICP"/>
</dbReference>
<dbReference type="InterPro" id="IPR050363">
    <property type="entry name" value="MIP/Aquaporin"/>
</dbReference>
<sequence>MDQSPSPHRSSSNDGAGDTTSPTRPHAGIDETISSSRQTITGSQEDQERGSLRRRSRTSRRSTFRSVAPLTTAGQGTQFNLAGPSESQQLRSAHEPFVHPGYGDLNPSYEQPNNAKPIWSLAKPLPRVVRPGMVPTKNELLESCINAELPAENSQKLGLDVDPNELEKGRIDKSSDVRKMAAQVTDARVQRENNFIKTILASDAESASGDVAQLVKTRSSQRRATITRPPVQSPLDTVEEGVSELGSTTSKKRLSRESQRLDEAEGEVDLGPDELIEGSRSLETLRIDQEAYPEDLHPLVQNLVEDEIHNNHTVWSVIRTHHREALAESLAVFIQLTVGFCADLAVTVANAGNPNTTAWAWGFASMMGIYISGGVSGAHLNPTITIMLWFFRGFPKRKMPEYFLAQFIGAFCACFAAYGVYYVSIQHYLSSDTGTDQEIMNCFVTNQRYPYINVPTALFTEFVGTMCLTVVVLALGDDQNAPPGAGMNSLIIGLVIVCLTISFANQTGAALNPSRDFGPRLALLALGYGSELFTNPYWFYGPFAGTLMGSFTGAFLYDFFIFTGGESPVNYPLDRTQRAIRKSGIKWRRRLHLTPKEEEDKVV</sequence>
<feature type="transmembrane region" description="Helical" evidence="9">
    <location>
        <begin position="369"/>
        <end position="391"/>
    </location>
</feature>
<dbReference type="AlphaFoldDB" id="A0A2K0TC05"/>
<dbReference type="Proteomes" id="UP000236546">
    <property type="component" value="Unassembled WGS sequence"/>
</dbReference>
<dbReference type="InterPro" id="IPR000425">
    <property type="entry name" value="MIP"/>
</dbReference>
<evidence type="ECO:0000256" key="3">
    <source>
        <dbReference type="ARBA" id="ARBA00022448"/>
    </source>
</evidence>
<dbReference type="OrthoDB" id="3222at2759"/>
<dbReference type="GO" id="GO:0005886">
    <property type="term" value="C:plasma membrane"/>
    <property type="evidence" value="ECO:0007669"/>
    <property type="project" value="TreeGrafter"/>
</dbReference>
<dbReference type="PANTHER" id="PTHR43829">
    <property type="entry name" value="AQUAPORIN OR AQUAGLYCEROPORIN RELATED"/>
    <property type="match status" value="1"/>
</dbReference>
<dbReference type="InterPro" id="IPR023271">
    <property type="entry name" value="Aquaporin-like"/>
</dbReference>
<evidence type="ECO:0000256" key="6">
    <source>
        <dbReference type="ARBA" id="ARBA00022989"/>
    </source>
</evidence>
<evidence type="ECO:0000256" key="2">
    <source>
        <dbReference type="ARBA" id="ARBA00006175"/>
    </source>
</evidence>
<dbReference type="EMBL" id="MTYH01000049">
    <property type="protein sequence ID" value="PNP43052.1"/>
    <property type="molecule type" value="Genomic_DNA"/>
</dbReference>
<evidence type="ECO:0000256" key="9">
    <source>
        <dbReference type="SAM" id="Phobius"/>
    </source>
</evidence>
<feature type="compositionally biased region" description="Polar residues" evidence="8">
    <location>
        <begin position="1"/>
        <end position="23"/>
    </location>
</feature>
<evidence type="ECO:0000256" key="5">
    <source>
        <dbReference type="ARBA" id="ARBA00022737"/>
    </source>
</evidence>
<comment type="similarity">
    <text evidence="2">Belongs to the MIP/aquaporin (TC 1.A.8) family.</text>
</comment>
<feature type="transmembrane region" description="Helical" evidence="9">
    <location>
        <begin position="456"/>
        <end position="475"/>
    </location>
</feature>
<name>A0A2K0TC05_9HYPO</name>
<proteinExistence type="inferred from homology"/>
<accession>A0A2K0TC05</accession>
<reference evidence="10 11" key="1">
    <citation type="submission" date="2017-02" db="EMBL/GenBank/DDBJ databases">
        <title>Genomes of Trichoderma spp. with biocontrol activity.</title>
        <authorList>
            <person name="Gardiner D."/>
            <person name="Kazan K."/>
            <person name="Vos C."/>
            <person name="Harvey P."/>
        </authorList>
    </citation>
    <scope>NUCLEOTIDE SEQUENCE [LARGE SCALE GENOMIC DNA]</scope>
    <source>
        <strain evidence="10 11">A5MH</strain>
    </source>
</reference>
<keyword evidence="6 9" id="KW-1133">Transmembrane helix</keyword>
<feature type="transmembrane region" description="Helical" evidence="9">
    <location>
        <begin position="487"/>
        <end position="504"/>
    </location>
</feature>
<evidence type="ECO:0000256" key="4">
    <source>
        <dbReference type="ARBA" id="ARBA00022692"/>
    </source>
</evidence>
<evidence type="ECO:0000313" key="10">
    <source>
        <dbReference type="EMBL" id="PNP43052.1"/>
    </source>
</evidence>
<organism evidence="10 11">
    <name type="scientific">Trichoderma gamsii</name>
    <dbReference type="NCBI Taxonomy" id="398673"/>
    <lineage>
        <taxon>Eukaryota</taxon>
        <taxon>Fungi</taxon>
        <taxon>Dikarya</taxon>
        <taxon>Ascomycota</taxon>
        <taxon>Pezizomycotina</taxon>
        <taxon>Sordariomycetes</taxon>
        <taxon>Hypocreomycetidae</taxon>
        <taxon>Hypocreales</taxon>
        <taxon>Hypocreaceae</taxon>
        <taxon>Trichoderma</taxon>
    </lineage>
</organism>
<dbReference type="SUPFAM" id="SSF81338">
    <property type="entry name" value="Aquaporin-like"/>
    <property type="match status" value="1"/>
</dbReference>
<dbReference type="FunFam" id="1.20.1080.10:FF:000022">
    <property type="entry name" value="MIP aquaporin"/>
    <property type="match status" value="1"/>
</dbReference>
<evidence type="ECO:0000256" key="7">
    <source>
        <dbReference type="ARBA" id="ARBA00023136"/>
    </source>
</evidence>
<evidence type="ECO:0008006" key="12">
    <source>
        <dbReference type="Google" id="ProtNLM"/>
    </source>
</evidence>
<feature type="compositionally biased region" description="Polar residues" evidence="8">
    <location>
        <begin position="32"/>
        <end position="44"/>
    </location>
</feature>
<feature type="transmembrane region" description="Helical" evidence="9">
    <location>
        <begin position="537"/>
        <end position="557"/>
    </location>
</feature>
<gene>
    <name evidence="10" type="ORF">TGAMA5MH_04985</name>
</gene>
<dbReference type="GO" id="GO:0015250">
    <property type="term" value="F:water channel activity"/>
    <property type="evidence" value="ECO:0007669"/>
    <property type="project" value="TreeGrafter"/>
</dbReference>
<dbReference type="CDD" id="cd00333">
    <property type="entry name" value="MIP"/>
    <property type="match status" value="1"/>
</dbReference>
<keyword evidence="3" id="KW-0813">Transport</keyword>
<comment type="subcellular location">
    <subcellularLocation>
        <location evidence="1">Membrane</location>
        <topology evidence="1">Multi-pass membrane protein</topology>
    </subcellularLocation>
</comment>
<evidence type="ECO:0000256" key="8">
    <source>
        <dbReference type="SAM" id="MobiDB-lite"/>
    </source>
</evidence>
<feature type="transmembrane region" description="Helical" evidence="9">
    <location>
        <begin position="403"/>
        <end position="423"/>
    </location>
</feature>
<dbReference type="Pfam" id="PF00230">
    <property type="entry name" value="MIP"/>
    <property type="match status" value="1"/>
</dbReference>
<dbReference type="Gene3D" id="1.20.1080.10">
    <property type="entry name" value="Glycerol uptake facilitator protein"/>
    <property type="match status" value="1"/>
</dbReference>
<dbReference type="GO" id="GO:0015254">
    <property type="term" value="F:glycerol channel activity"/>
    <property type="evidence" value="ECO:0007669"/>
    <property type="project" value="TreeGrafter"/>
</dbReference>
<feature type="region of interest" description="Disordered" evidence="8">
    <location>
        <begin position="221"/>
        <end position="267"/>
    </location>
</feature>
<keyword evidence="5" id="KW-0677">Repeat</keyword>
<comment type="caution">
    <text evidence="10">The sequence shown here is derived from an EMBL/GenBank/DDBJ whole genome shotgun (WGS) entry which is preliminary data.</text>
</comment>
<protein>
    <recommendedName>
        <fullName evidence="12">MIP family channel protein</fullName>
    </recommendedName>
</protein>
<evidence type="ECO:0000256" key="1">
    <source>
        <dbReference type="ARBA" id="ARBA00004141"/>
    </source>
</evidence>